<reference evidence="1 2" key="1">
    <citation type="journal article" date="2017" name="BMC Genomics">
        <title>Genomic analysis of methanogenic archaea reveals a shift towards energy conservation.</title>
        <authorList>
            <person name="Gilmore S.P."/>
            <person name="Henske J.K."/>
            <person name="Sexton J.A."/>
            <person name="Solomon K.V."/>
            <person name="Seppala S."/>
            <person name="Yoo J.I."/>
            <person name="Huyett L.M."/>
            <person name="Pressman A."/>
            <person name="Cogan J.Z."/>
            <person name="Kivenson V."/>
            <person name="Peng X."/>
            <person name="Tan Y."/>
            <person name="Valentine D.L."/>
            <person name="O'Malley M.A."/>
        </authorList>
    </citation>
    <scope>NUCLEOTIDE SEQUENCE [LARGE SCALE GENOMIC DNA]</scope>
    <source>
        <strain evidence="1 2">XII</strain>
    </source>
</reference>
<dbReference type="AlphaFoldDB" id="A0AAX0Q7Z7"/>
<evidence type="ECO:0008006" key="3">
    <source>
        <dbReference type="Google" id="ProtNLM"/>
    </source>
</evidence>
<proteinExistence type="predicted"/>
<dbReference type="EMBL" id="LMVO01000023">
    <property type="protein sequence ID" value="PAV09082.1"/>
    <property type="molecule type" value="Genomic_DNA"/>
</dbReference>
<comment type="caution">
    <text evidence="1">The sequence shown here is derived from an EMBL/GenBank/DDBJ whole genome shotgun (WGS) entry which is preliminary data.</text>
</comment>
<dbReference type="Pfam" id="PF02596">
    <property type="entry name" value="DUF169"/>
    <property type="match status" value="1"/>
</dbReference>
<sequence>MDLKLVEMLHLDLEPVGIFFGNTDAKSDLEASPEKRNCVIPFVLAAAKGKVTSMNEDSCTCPGGAVGACFGDGFTRLNPNIHKMLSQGLGERAPQGAPPMVREGERFFCDEEIAMRWRQNMPYSDKAYPRIVFAPLSKWAEVGTPDLVFIFANADQMSALVTMQGFYNGKAVNTLAPFGAACHSIVYAAEQIDKEEPYAIIGLFDISQRSAAIKDYLSMTIPYRLWKNMTKDLDKSCLSTHSWKNIEKRL</sequence>
<dbReference type="InterPro" id="IPR003748">
    <property type="entry name" value="DUF169"/>
</dbReference>
<keyword evidence="2" id="KW-1185">Reference proteome</keyword>
<name>A0AAX0Q7Z7_9EURY</name>
<organism evidence="1 2">
    <name type="scientific">Methanocorpusculum parvum</name>
    <dbReference type="NCBI Taxonomy" id="2193"/>
    <lineage>
        <taxon>Archaea</taxon>
        <taxon>Methanobacteriati</taxon>
        <taxon>Methanobacteriota</taxon>
        <taxon>Stenosarchaea group</taxon>
        <taxon>Methanomicrobia</taxon>
        <taxon>Methanomicrobiales</taxon>
        <taxon>Methanocorpusculaceae</taxon>
        <taxon>Methanocorpusculum</taxon>
    </lineage>
</organism>
<evidence type="ECO:0000313" key="2">
    <source>
        <dbReference type="Proteomes" id="UP000243820"/>
    </source>
</evidence>
<accession>A0AAX0Q7Z7</accession>
<evidence type="ECO:0000313" key="1">
    <source>
        <dbReference type="EMBL" id="PAV09082.1"/>
    </source>
</evidence>
<gene>
    <name evidence="1" type="ORF">ASJ83_01570</name>
</gene>
<protein>
    <recommendedName>
        <fullName evidence="3">DUF169 domain-containing protein</fullName>
    </recommendedName>
</protein>
<dbReference type="Proteomes" id="UP000243820">
    <property type="component" value="Unassembled WGS sequence"/>
</dbReference>